<sequence>MTATIPQGFGPNTAERLPMPPLETLDAAQRAAAQALIDGPRGAVIGPFIPLLRSPVLMTRLGEVGAALRFDSVLPKAVGEFVMAAVARHTGNQFEWLAHAPQAIAAGVPAAAIEALGQGARPSGLEAAHALAYDFASEVLHHHGVCDATYAAALACWGEQGVVELTALIGYFSTVCWVMNVARTPAPAAAGVAPLMALPG</sequence>
<keyword evidence="3" id="KW-1185">Reference proteome</keyword>
<protein>
    <submittedName>
        <fullName evidence="2">Carboxymuconolactone decarboxylase family protein</fullName>
    </submittedName>
</protein>
<reference evidence="3" key="1">
    <citation type="journal article" date="2022" name="ISME J.">
        <title>Genetic and phylogenetic analysis of dissimilatory iodate-reducing bacteria identifies potential niches across the world's oceans.</title>
        <authorList>
            <person name="Reyes-Umana V."/>
            <person name="Henning Z."/>
            <person name="Lee K."/>
            <person name="Barnum T.P."/>
            <person name="Coates J.D."/>
        </authorList>
    </citation>
    <scope>NUCLEOTIDE SEQUENCE [LARGE SCALE GENOMIC DNA]</scope>
    <source>
        <strain evidence="3">IR12</strain>
    </source>
</reference>
<dbReference type="Proteomes" id="UP000694660">
    <property type="component" value="Unassembled WGS sequence"/>
</dbReference>
<comment type="caution">
    <text evidence="2">The sequence shown here is derived from an EMBL/GenBank/DDBJ whole genome shotgun (WGS) entry which is preliminary data.</text>
</comment>
<name>A0A944HA66_DENI1</name>
<evidence type="ECO:0000313" key="2">
    <source>
        <dbReference type="EMBL" id="MBT0963969.1"/>
    </source>
</evidence>
<evidence type="ECO:0000259" key="1">
    <source>
        <dbReference type="Pfam" id="PF02627"/>
    </source>
</evidence>
<gene>
    <name evidence="2" type="ORF">I8J34_22545</name>
</gene>
<dbReference type="RefSeq" id="WP_214363893.1">
    <property type="nucleotide sequence ID" value="NZ_JAEKFT010000044.1"/>
</dbReference>
<dbReference type="PANTHER" id="PTHR34846">
    <property type="entry name" value="4-CARBOXYMUCONOLACTONE DECARBOXYLASE FAMILY PROTEIN (AFU_ORTHOLOGUE AFUA_6G11590)"/>
    <property type="match status" value="1"/>
</dbReference>
<accession>A0A944HA66</accession>
<dbReference type="Pfam" id="PF02627">
    <property type="entry name" value="CMD"/>
    <property type="match status" value="1"/>
</dbReference>
<organism evidence="2 3">
    <name type="scientific">Denitromonas iodatirespirans</name>
    <dbReference type="NCBI Taxonomy" id="2795389"/>
    <lineage>
        <taxon>Bacteria</taxon>
        <taxon>Pseudomonadati</taxon>
        <taxon>Pseudomonadota</taxon>
        <taxon>Betaproteobacteria</taxon>
        <taxon>Rhodocyclales</taxon>
        <taxon>Zoogloeaceae</taxon>
        <taxon>Denitromonas</taxon>
    </lineage>
</organism>
<feature type="domain" description="Carboxymuconolactone decarboxylase-like" evidence="1">
    <location>
        <begin position="57"/>
        <end position="132"/>
    </location>
</feature>
<dbReference type="Gene3D" id="1.20.1290.10">
    <property type="entry name" value="AhpD-like"/>
    <property type="match status" value="1"/>
</dbReference>
<proteinExistence type="predicted"/>
<dbReference type="SUPFAM" id="SSF69118">
    <property type="entry name" value="AhpD-like"/>
    <property type="match status" value="1"/>
</dbReference>
<dbReference type="AlphaFoldDB" id="A0A944HA66"/>
<dbReference type="EMBL" id="JAEKFT010000044">
    <property type="protein sequence ID" value="MBT0963969.1"/>
    <property type="molecule type" value="Genomic_DNA"/>
</dbReference>
<dbReference type="InterPro" id="IPR029032">
    <property type="entry name" value="AhpD-like"/>
</dbReference>
<dbReference type="GO" id="GO:0051920">
    <property type="term" value="F:peroxiredoxin activity"/>
    <property type="evidence" value="ECO:0007669"/>
    <property type="project" value="InterPro"/>
</dbReference>
<evidence type="ECO:0000313" key="3">
    <source>
        <dbReference type="Proteomes" id="UP000694660"/>
    </source>
</evidence>
<dbReference type="InterPro" id="IPR003779">
    <property type="entry name" value="CMD-like"/>
</dbReference>
<dbReference type="PANTHER" id="PTHR34846:SF11">
    <property type="entry name" value="4-CARBOXYMUCONOLACTONE DECARBOXYLASE FAMILY PROTEIN (AFU_ORTHOLOGUE AFUA_6G11590)"/>
    <property type="match status" value="1"/>
</dbReference>